<protein>
    <submittedName>
        <fullName evidence="1">DUF4194 domain-containing protein</fullName>
    </submittedName>
</protein>
<name>A0AAU7DTI9_9MICO</name>
<dbReference type="Pfam" id="PF13835">
    <property type="entry name" value="DUF4194"/>
    <property type="match status" value="1"/>
</dbReference>
<evidence type="ECO:0000313" key="1">
    <source>
        <dbReference type="EMBL" id="XBH20308.1"/>
    </source>
</evidence>
<reference evidence="1" key="1">
    <citation type="submission" date="2024-02" db="EMBL/GenBank/DDBJ databases">
        <title>Tomenella chthoni gen. nov. sp. nov., a member of the family Jonesiaceae isolated from bat guano.</title>
        <authorList>
            <person name="Miller S.L."/>
            <person name="King J."/>
            <person name="Sankaranarayanan K."/>
            <person name="Lawson P.A."/>
        </authorList>
    </citation>
    <scope>NUCLEOTIDE SEQUENCE</scope>
    <source>
        <strain evidence="1">BS-20</strain>
    </source>
</reference>
<sequence length="232" mass="26496">MSELDDLQTDQEPVLANTAEAFVTPVAVEQELPFLFDGDRGQLPYDARRALTMLLARRFIEAADNPLVWQAILLHQDTLESRFHDMFLELVVDRNYEIAYKVQLREDGLNIPILIKDESYRRVETLLLVNLRNTFRQQMTLGETAAFVDGEDLIEFALSFISPEETNLASRKSEAQTALAQLAREGIVREVESGRFRISPVIEVLLPIERLQELTAWLQENHGLAQNEDADV</sequence>
<gene>
    <name evidence="1" type="ORF">V5R04_08580</name>
</gene>
<dbReference type="AlphaFoldDB" id="A0AAU7DTI9"/>
<proteinExistence type="predicted"/>
<accession>A0AAU7DTI9</accession>
<dbReference type="InterPro" id="IPR025449">
    <property type="entry name" value="JetB"/>
</dbReference>
<dbReference type="EMBL" id="CP146203">
    <property type="protein sequence ID" value="XBH20308.1"/>
    <property type="molecule type" value="Genomic_DNA"/>
</dbReference>
<organism evidence="1">
    <name type="scientific">Jonesiaceae bacterium BS-20</name>
    <dbReference type="NCBI Taxonomy" id="3120821"/>
    <lineage>
        <taxon>Bacteria</taxon>
        <taxon>Bacillati</taxon>
        <taxon>Actinomycetota</taxon>
        <taxon>Actinomycetes</taxon>
        <taxon>Micrococcales</taxon>
        <taxon>Jonesiaceae</taxon>
    </lineage>
</organism>